<accession>A0A2T2XJ31</accession>
<evidence type="ECO:0000313" key="3">
    <source>
        <dbReference type="Proteomes" id="UP000242972"/>
    </source>
</evidence>
<keyword evidence="2" id="KW-0808">Transferase</keyword>
<proteinExistence type="predicted"/>
<dbReference type="Gene3D" id="3.40.630.30">
    <property type="match status" value="1"/>
</dbReference>
<dbReference type="InterPro" id="IPR000182">
    <property type="entry name" value="GNAT_dom"/>
</dbReference>
<dbReference type="PROSITE" id="PS51186">
    <property type="entry name" value="GNAT"/>
    <property type="match status" value="1"/>
</dbReference>
<sequence>MVLAPIGHYRRIRRLKYEDLKMLVGWDSDVEINRLTGRKFHETRVEDWWQAIVRDRSRIGFAIMDDEGRLIGDVELEHISWRIKEAELRIAIGDKTYWGRGFGTEAVLEVLHVAFDGMSLERIYLRVQEDNERAIRSYAKAGFKKIARLVANGRLAGNSDLVLMEVLRDTATLASG</sequence>
<evidence type="ECO:0000259" key="1">
    <source>
        <dbReference type="PROSITE" id="PS51186"/>
    </source>
</evidence>
<name>A0A2T2XJ31_9FIRM</name>
<feature type="domain" description="N-acetyltransferase" evidence="1">
    <location>
        <begin position="10"/>
        <end position="169"/>
    </location>
</feature>
<dbReference type="Proteomes" id="UP000242972">
    <property type="component" value="Unassembled WGS sequence"/>
</dbReference>
<protein>
    <submittedName>
        <fullName evidence="2">N-acetyltransferase</fullName>
    </submittedName>
</protein>
<dbReference type="AlphaFoldDB" id="A0A2T2XJ31"/>
<dbReference type="GO" id="GO:0016747">
    <property type="term" value="F:acyltransferase activity, transferring groups other than amino-acyl groups"/>
    <property type="evidence" value="ECO:0007669"/>
    <property type="project" value="InterPro"/>
</dbReference>
<organism evidence="2 3">
    <name type="scientific">Sulfobacillus benefaciens</name>
    <dbReference type="NCBI Taxonomy" id="453960"/>
    <lineage>
        <taxon>Bacteria</taxon>
        <taxon>Bacillati</taxon>
        <taxon>Bacillota</taxon>
        <taxon>Clostridia</taxon>
        <taxon>Eubacteriales</taxon>
        <taxon>Clostridiales Family XVII. Incertae Sedis</taxon>
        <taxon>Sulfobacillus</taxon>
    </lineage>
</organism>
<dbReference type="SUPFAM" id="SSF55729">
    <property type="entry name" value="Acyl-CoA N-acyltransferases (Nat)"/>
    <property type="match status" value="1"/>
</dbReference>
<dbReference type="Pfam" id="PF13302">
    <property type="entry name" value="Acetyltransf_3"/>
    <property type="match status" value="1"/>
</dbReference>
<dbReference type="InterPro" id="IPR016181">
    <property type="entry name" value="Acyl_CoA_acyltransferase"/>
</dbReference>
<dbReference type="PANTHER" id="PTHR43415">
    <property type="entry name" value="SPERMIDINE N(1)-ACETYLTRANSFERASE"/>
    <property type="match status" value="1"/>
</dbReference>
<reference evidence="2 3" key="1">
    <citation type="journal article" date="2014" name="BMC Genomics">
        <title>Comparison of environmental and isolate Sulfobacillus genomes reveals diverse carbon, sulfur, nitrogen, and hydrogen metabolisms.</title>
        <authorList>
            <person name="Justice N.B."/>
            <person name="Norman A."/>
            <person name="Brown C.T."/>
            <person name="Singh A."/>
            <person name="Thomas B.C."/>
            <person name="Banfield J.F."/>
        </authorList>
    </citation>
    <scope>NUCLEOTIDE SEQUENCE [LARGE SCALE GENOMIC DNA]</scope>
    <source>
        <strain evidence="2">AMDSBA4</strain>
    </source>
</reference>
<evidence type="ECO:0000313" key="2">
    <source>
        <dbReference type="EMBL" id="PSR34525.1"/>
    </source>
</evidence>
<comment type="caution">
    <text evidence="2">The sequence shown here is derived from an EMBL/GenBank/DDBJ whole genome shotgun (WGS) entry which is preliminary data.</text>
</comment>
<dbReference type="EMBL" id="PXYW01000008">
    <property type="protein sequence ID" value="PSR34525.1"/>
    <property type="molecule type" value="Genomic_DNA"/>
</dbReference>
<gene>
    <name evidence="2" type="ORF">C7B46_05205</name>
</gene>
<dbReference type="PANTHER" id="PTHR43415:SF3">
    <property type="entry name" value="GNAT-FAMILY ACETYLTRANSFERASE"/>
    <property type="match status" value="1"/>
</dbReference>